<dbReference type="Proteomes" id="UP001596044">
    <property type="component" value="Unassembled WGS sequence"/>
</dbReference>
<dbReference type="RefSeq" id="WP_270880227.1">
    <property type="nucleotide sequence ID" value="NZ_JAQFVF010000030.1"/>
</dbReference>
<keyword evidence="3" id="KW-1185">Reference proteome</keyword>
<proteinExistence type="predicted"/>
<evidence type="ECO:0000313" key="2">
    <source>
        <dbReference type="EMBL" id="MFC5451327.1"/>
    </source>
</evidence>
<dbReference type="EMBL" id="JBHSMJ010000032">
    <property type="protein sequence ID" value="MFC5451327.1"/>
    <property type="molecule type" value="Genomic_DNA"/>
</dbReference>
<accession>A0ABW0KFH5</accession>
<evidence type="ECO:0000259" key="1">
    <source>
        <dbReference type="Pfam" id="PF13115"/>
    </source>
</evidence>
<sequence>MNKTIAGKLSILLLLTLALLYIWLHHWNRDAPTGAETTVADTDGYTVEVIMEKAPAQLLKPNPLTIRLHRADGQPVSTAKISYELFMPSMFCGTVSGEAAPATTPGSYQADAVPLMTGSWVADITVQVDGQRLQVKHPFAAIR</sequence>
<dbReference type="Pfam" id="PF13115">
    <property type="entry name" value="YtkA"/>
    <property type="match status" value="1"/>
</dbReference>
<name>A0ABW0KFH5_9BACL</name>
<evidence type="ECO:0000313" key="3">
    <source>
        <dbReference type="Proteomes" id="UP001596044"/>
    </source>
</evidence>
<feature type="domain" description="YtkA-like" evidence="1">
    <location>
        <begin position="42"/>
        <end position="120"/>
    </location>
</feature>
<dbReference type="InterPro" id="IPR032693">
    <property type="entry name" value="YtkA-like_dom"/>
</dbReference>
<protein>
    <submittedName>
        <fullName evidence="2">FixH family protein</fullName>
    </submittedName>
</protein>
<gene>
    <name evidence="2" type="ORF">ACFPOG_24120</name>
</gene>
<organism evidence="2 3">
    <name type="scientific">Paenibacillus aestuarii</name>
    <dbReference type="NCBI Taxonomy" id="516965"/>
    <lineage>
        <taxon>Bacteria</taxon>
        <taxon>Bacillati</taxon>
        <taxon>Bacillota</taxon>
        <taxon>Bacilli</taxon>
        <taxon>Bacillales</taxon>
        <taxon>Paenibacillaceae</taxon>
        <taxon>Paenibacillus</taxon>
    </lineage>
</organism>
<reference evidence="3" key="1">
    <citation type="journal article" date="2019" name="Int. J. Syst. Evol. Microbiol.">
        <title>The Global Catalogue of Microorganisms (GCM) 10K type strain sequencing project: providing services to taxonomists for standard genome sequencing and annotation.</title>
        <authorList>
            <consortium name="The Broad Institute Genomics Platform"/>
            <consortium name="The Broad Institute Genome Sequencing Center for Infectious Disease"/>
            <person name="Wu L."/>
            <person name="Ma J."/>
        </authorList>
    </citation>
    <scope>NUCLEOTIDE SEQUENCE [LARGE SCALE GENOMIC DNA]</scope>
    <source>
        <strain evidence="3">KACC 11904</strain>
    </source>
</reference>
<comment type="caution">
    <text evidence="2">The sequence shown here is derived from an EMBL/GenBank/DDBJ whole genome shotgun (WGS) entry which is preliminary data.</text>
</comment>